<evidence type="ECO:0000313" key="1">
    <source>
        <dbReference type="EMBL" id="RCW73089.1"/>
    </source>
</evidence>
<dbReference type="Pfam" id="PF10924">
    <property type="entry name" value="DUF2711"/>
    <property type="match status" value="1"/>
</dbReference>
<proteinExistence type="predicted"/>
<name>A0A368Y064_9BACI</name>
<dbReference type="Proteomes" id="UP000252585">
    <property type="component" value="Unassembled WGS sequence"/>
</dbReference>
<reference evidence="1 2" key="1">
    <citation type="submission" date="2018-07" db="EMBL/GenBank/DDBJ databases">
        <title>Genomic Encyclopedia of Type Strains, Phase IV (KMG-IV): sequencing the most valuable type-strain genomes for metagenomic binning, comparative biology and taxonomic classification.</title>
        <authorList>
            <person name="Goeker M."/>
        </authorList>
    </citation>
    <scope>NUCLEOTIDE SEQUENCE [LARGE SCALE GENOMIC DNA]</scope>
    <source>
        <strain evidence="1 2">DSM 27696</strain>
    </source>
</reference>
<comment type="caution">
    <text evidence="1">The sequence shown here is derived from an EMBL/GenBank/DDBJ whole genome shotgun (WGS) entry which is preliminary data.</text>
</comment>
<organism evidence="1 2">
    <name type="scientific">Saliterribacillus persicus</name>
    <dbReference type="NCBI Taxonomy" id="930114"/>
    <lineage>
        <taxon>Bacteria</taxon>
        <taxon>Bacillati</taxon>
        <taxon>Bacillota</taxon>
        <taxon>Bacilli</taxon>
        <taxon>Bacillales</taxon>
        <taxon>Bacillaceae</taxon>
        <taxon>Saliterribacillus</taxon>
    </lineage>
</organism>
<gene>
    <name evidence="1" type="ORF">DFR57_10486</name>
</gene>
<protein>
    <submittedName>
        <fullName evidence="1">Uncharacterized protein DUF2711</fullName>
    </submittedName>
</protein>
<evidence type="ECO:0000313" key="2">
    <source>
        <dbReference type="Proteomes" id="UP000252585"/>
    </source>
</evidence>
<sequence length="228" mass="26674">MKYFHPIMNSSGNEKILNLLPSEYKNAWIIFLPFIEMPDEWIKENSTPTFPTNKEILNVGRPVSWEYLRKKSNINSIANFSIAVNTKLTNGFGRELYTRTDLSQQLTDALSKNVFFPQEDNLSVFVIKSIFDFFSIRDCEKIEYAFIDDENIYSLQLDSMTSEDILKLSNGPITISDCDKDYVFTFFFDEVSALLFSKDSISDVVFKRFFEGVNVDKYTIFNWEEQYK</sequence>
<accession>A0A368Y064</accession>
<dbReference type="RefSeq" id="WP_114352196.1">
    <property type="nucleotide sequence ID" value="NZ_QPJJ01000004.1"/>
</dbReference>
<dbReference type="InterPro" id="IPR024250">
    <property type="entry name" value="DUF2711"/>
</dbReference>
<keyword evidence="2" id="KW-1185">Reference proteome</keyword>
<dbReference type="OrthoDB" id="2924040at2"/>
<dbReference type="EMBL" id="QPJJ01000004">
    <property type="protein sequence ID" value="RCW73089.1"/>
    <property type="molecule type" value="Genomic_DNA"/>
</dbReference>
<dbReference type="AlphaFoldDB" id="A0A368Y064"/>